<dbReference type="Proteomes" id="UP000054279">
    <property type="component" value="Unassembled WGS sequence"/>
</dbReference>
<dbReference type="HOGENOM" id="CLU_087381_0_0_1"/>
<keyword evidence="3" id="KW-1185">Reference proteome</keyword>
<evidence type="ECO:0000256" key="1">
    <source>
        <dbReference type="SAM" id="SignalP"/>
    </source>
</evidence>
<keyword evidence="1" id="KW-0732">Signal</keyword>
<feature type="signal peptide" evidence="1">
    <location>
        <begin position="1"/>
        <end position="18"/>
    </location>
</feature>
<feature type="chain" id="PRO_5002203480" evidence="1">
    <location>
        <begin position="19"/>
        <end position="238"/>
    </location>
</feature>
<evidence type="ECO:0000313" key="3">
    <source>
        <dbReference type="Proteomes" id="UP000054279"/>
    </source>
</evidence>
<gene>
    <name evidence="2" type="ORF">M422DRAFT_56567</name>
</gene>
<reference evidence="2 3" key="1">
    <citation type="submission" date="2014-06" db="EMBL/GenBank/DDBJ databases">
        <title>Evolutionary Origins and Diversification of the Mycorrhizal Mutualists.</title>
        <authorList>
            <consortium name="DOE Joint Genome Institute"/>
            <consortium name="Mycorrhizal Genomics Consortium"/>
            <person name="Kohler A."/>
            <person name="Kuo A."/>
            <person name="Nagy L.G."/>
            <person name="Floudas D."/>
            <person name="Copeland A."/>
            <person name="Barry K.W."/>
            <person name="Cichocki N."/>
            <person name="Veneault-Fourrey C."/>
            <person name="LaButti K."/>
            <person name="Lindquist E.A."/>
            <person name="Lipzen A."/>
            <person name="Lundell T."/>
            <person name="Morin E."/>
            <person name="Murat C."/>
            <person name="Riley R."/>
            <person name="Ohm R."/>
            <person name="Sun H."/>
            <person name="Tunlid A."/>
            <person name="Henrissat B."/>
            <person name="Grigoriev I.V."/>
            <person name="Hibbett D.S."/>
            <person name="Martin F."/>
        </authorList>
    </citation>
    <scope>NUCLEOTIDE SEQUENCE [LARGE SCALE GENOMIC DNA]</scope>
    <source>
        <strain evidence="2 3">SS14</strain>
    </source>
</reference>
<evidence type="ECO:0000313" key="2">
    <source>
        <dbReference type="EMBL" id="KIJ24043.1"/>
    </source>
</evidence>
<dbReference type="EMBL" id="KN837540">
    <property type="protein sequence ID" value="KIJ24043.1"/>
    <property type="molecule type" value="Genomic_DNA"/>
</dbReference>
<organism evidence="2 3">
    <name type="scientific">Sphaerobolus stellatus (strain SS14)</name>
    <dbReference type="NCBI Taxonomy" id="990650"/>
    <lineage>
        <taxon>Eukaryota</taxon>
        <taxon>Fungi</taxon>
        <taxon>Dikarya</taxon>
        <taxon>Basidiomycota</taxon>
        <taxon>Agaricomycotina</taxon>
        <taxon>Agaricomycetes</taxon>
        <taxon>Phallomycetidae</taxon>
        <taxon>Geastrales</taxon>
        <taxon>Sphaerobolaceae</taxon>
        <taxon>Sphaerobolus</taxon>
    </lineage>
</organism>
<name>A0A0C9T5A6_SPHS4</name>
<accession>A0A0C9T5A6</accession>
<proteinExistence type="predicted"/>
<protein>
    <submittedName>
        <fullName evidence="2">Uncharacterized protein</fullName>
    </submittedName>
</protein>
<sequence length="238" mass="26747">MPRSVVSLLLLLMPQCHCIARGCRGIPGGVTLPPRTYRQHQRDEAIYRRSTVKNEASIEDQTLLFERSIFQAAIIEENPIPLPTMQAESLRPSSLLTRGLSSSEHSIPKSSGESPPVSMELGQPVHPYQQEIDNLINVNANLDDILRCIKESLEDKLLGIGLPCIPILYPLKSTEELLLSYVQQIKQYNISISPVVREYANVISEGCNKQLFVIQKHKETWLSSGSMVLDMGKLRYTH</sequence>
<dbReference type="AlphaFoldDB" id="A0A0C9T5A6"/>